<gene>
    <name evidence="2" type="ORF">J7I43_17240</name>
</gene>
<reference evidence="3" key="1">
    <citation type="submission" date="2021-03" db="EMBL/GenBank/DDBJ databases">
        <title>Assistant Professor.</title>
        <authorList>
            <person name="Huq M.A."/>
        </authorList>
    </citation>
    <scope>NUCLEOTIDE SEQUENCE [LARGE SCALE GENOMIC DNA]</scope>
    <source>
        <strain evidence="3">MAH-28</strain>
    </source>
</reference>
<evidence type="ECO:0000313" key="3">
    <source>
        <dbReference type="Proteomes" id="UP000679126"/>
    </source>
</evidence>
<keyword evidence="1" id="KW-0732">Signal</keyword>
<dbReference type="SUPFAM" id="SSF82171">
    <property type="entry name" value="DPP6 N-terminal domain-like"/>
    <property type="match status" value="1"/>
</dbReference>
<dbReference type="RefSeq" id="WP_209147098.1">
    <property type="nucleotide sequence ID" value="NZ_JAGHKP010000003.1"/>
</dbReference>
<keyword evidence="3" id="KW-1185">Reference proteome</keyword>
<evidence type="ECO:0000256" key="1">
    <source>
        <dbReference type="SAM" id="SignalP"/>
    </source>
</evidence>
<sequence>MTISLKPFLFLALLLAAGCRYAANSGTTYPSPRPDTAALRFLPGIVSKDSLDFNAAFSPDGQTFYFCRSANGKWGIWQTENRNGRWSEPVPAPFSEPAYSQADPFFAQDGTLYFISNRPKTSEDVTGDYDIWRVRQLENGRWSAPQNVMGVNSDSTEYYVSLAANGNIYFASNRSGDFEIYYSRLENGRYGEPENLGPAINAPGMEHDPCISPDEKMLLFTAVNRPDTIGSADIYISLKNDVGQWNKAVNAGPKVNTTSYEYCSYLTPDGKYFFFSSEYDVKWIAAEQLGR</sequence>
<accession>A0ABS3YH12</accession>
<dbReference type="InterPro" id="IPR011042">
    <property type="entry name" value="6-blade_b-propeller_TolB-like"/>
</dbReference>
<feature type="signal peptide" evidence="1">
    <location>
        <begin position="1"/>
        <end position="22"/>
    </location>
</feature>
<dbReference type="InterPro" id="IPR011659">
    <property type="entry name" value="WD40"/>
</dbReference>
<proteinExistence type="predicted"/>
<dbReference type="Proteomes" id="UP000679126">
    <property type="component" value="Unassembled WGS sequence"/>
</dbReference>
<feature type="chain" id="PRO_5046543585" evidence="1">
    <location>
        <begin position="23"/>
        <end position="291"/>
    </location>
</feature>
<name>A0ABS3YH12_9BACT</name>
<comment type="caution">
    <text evidence="2">The sequence shown here is derived from an EMBL/GenBank/DDBJ whole genome shotgun (WGS) entry which is preliminary data.</text>
</comment>
<dbReference type="Pfam" id="PF07676">
    <property type="entry name" value="PD40"/>
    <property type="match status" value="5"/>
</dbReference>
<dbReference type="EMBL" id="JAGHKP010000003">
    <property type="protein sequence ID" value="MBO9153975.1"/>
    <property type="molecule type" value="Genomic_DNA"/>
</dbReference>
<protein>
    <submittedName>
        <fullName evidence="2">PD40 domain-containing protein</fullName>
    </submittedName>
</protein>
<evidence type="ECO:0000313" key="2">
    <source>
        <dbReference type="EMBL" id="MBO9153975.1"/>
    </source>
</evidence>
<dbReference type="PROSITE" id="PS51257">
    <property type="entry name" value="PROKAR_LIPOPROTEIN"/>
    <property type="match status" value="1"/>
</dbReference>
<organism evidence="2 3">
    <name type="scientific">Chitinophaga chungangae</name>
    <dbReference type="NCBI Taxonomy" id="2821488"/>
    <lineage>
        <taxon>Bacteria</taxon>
        <taxon>Pseudomonadati</taxon>
        <taxon>Bacteroidota</taxon>
        <taxon>Chitinophagia</taxon>
        <taxon>Chitinophagales</taxon>
        <taxon>Chitinophagaceae</taxon>
        <taxon>Chitinophaga</taxon>
    </lineage>
</organism>
<dbReference type="Gene3D" id="2.120.10.30">
    <property type="entry name" value="TolB, C-terminal domain"/>
    <property type="match status" value="2"/>
</dbReference>